<dbReference type="Pfam" id="PF13424">
    <property type="entry name" value="TPR_12"/>
    <property type="match status" value="3"/>
</dbReference>
<dbReference type="EMBL" id="CAKOGP040000001">
    <property type="protein sequence ID" value="CAJ1901356.1"/>
    <property type="molecule type" value="Genomic_DNA"/>
</dbReference>
<evidence type="ECO:0000313" key="5">
    <source>
        <dbReference type="Proteomes" id="UP001295423"/>
    </source>
</evidence>
<dbReference type="InterPro" id="IPR011990">
    <property type="entry name" value="TPR-like_helical_dom_sf"/>
</dbReference>
<dbReference type="AlphaFoldDB" id="A0AAD2CGA0"/>
<evidence type="ECO:0000313" key="4">
    <source>
        <dbReference type="EMBL" id="CAJ1901356.1"/>
    </source>
</evidence>
<accession>A0AAD2CGA0</accession>
<dbReference type="SUPFAM" id="SSF48452">
    <property type="entry name" value="TPR-like"/>
    <property type="match status" value="3"/>
</dbReference>
<reference evidence="4" key="1">
    <citation type="submission" date="2023-08" db="EMBL/GenBank/DDBJ databases">
        <authorList>
            <person name="Audoor S."/>
            <person name="Bilcke G."/>
        </authorList>
    </citation>
    <scope>NUCLEOTIDE SEQUENCE</scope>
</reference>
<dbReference type="PANTHER" id="PTHR45641">
    <property type="entry name" value="TETRATRICOPEPTIDE REPEAT PROTEIN (AFU_ORTHOLOGUE AFUA_6G03870)"/>
    <property type="match status" value="1"/>
</dbReference>
<feature type="repeat" description="TPR" evidence="3">
    <location>
        <begin position="285"/>
        <end position="318"/>
    </location>
</feature>
<dbReference type="SMART" id="SM00028">
    <property type="entry name" value="TPR"/>
    <property type="match status" value="12"/>
</dbReference>
<evidence type="ECO:0000256" key="2">
    <source>
        <dbReference type="ARBA" id="ARBA00022803"/>
    </source>
</evidence>
<name>A0AAD2CGA0_9STRA</name>
<proteinExistence type="predicted"/>
<comment type="caution">
    <text evidence="4">The sequence shown here is derived from an EMBL/GenBank/DDBJ whole genome shotgun (WGS) entry which is preliminary data.</text>
</comment>
<dbReference type="PANTHER" id="PTHR45641:SF19">
    <property type="entry name" value="NEPHROCYSTIN-3"/>
    <property type="match status" value="1"/>
</dbReference>
<dbReference type="Proteomes" id="UP001295423">
    <property type="component" value="Unassembled WGS sequence"/>
</dbReference>
<dbReference type="Gene3D" id="1.25.40.10">
    <property type="entry name" value="Tetratricopeptide repeat domain"/>
    <property type="match status" value="3"/>
</dbReference>
<feature type="repeat" description="TPR" evidence="3">
    <location>
        <begin position="244"/>
        <end position="277"/>
    </location>
</feature>
<keyword evidence="1" id="KW-0677">Repeat</keyword>
<dbReference type="Pfam" id="PF13374">
    <property type="entry name" value="TPR_10"/>
    <property type="match status" value="1"/>
</dbReference>
<protein>
    <submittedName>
        <fullName evidence="4">Uncharacterized protein</fullName>
    </submittedName>
</protein>
<keyword evidence="5" id="KW-1185">Reference proteome</keyword>
<dbReference type="InterPro" id="IPR019734">
    <property type="entry name" value="TPR_rpt"/>
</dbReference>
<dbReference type="Pfam" id="PF13181">
    <property type="entry name" value="TPR_8"/>
    <property type="match status" value="1"/>
</dbReference>
<gene>
    <name evidence="4" type="ORF">CYCCA115_LOCUS326</name>
</gene>
<dbReference type="PROSITE" id="PS50005">
    <property type="entry name" value="TPR"/>
    <property type="match status" value="2"/>
</dbReference>
<sequence length="683" mass="77576">MGAAEEVVSMMNNKGILMMGWDNYKKGEECFRQALLVAQGAVRNGDPKRIPMKLGEGIPSGRSYMKSLHTNLSELVSPSTNRLVDNVPNYRPEYDEGMDNFREYFDLVNKSNNMIGTILFNMGRLAQNQRRFRDALKYYWESLVALKFVGFQSEPAECAALSCIGQIQYISGDFESSLETYHMALPLTETVFGRESIEVAACHNAIGILHYVSPKGDNEIGMKALQKSLYIRLKHQGRDHLDVGTTWNNIGRLYFHDSKYYHAMAAYDESLRIRKLHHRESADVAATLFNIGQIYHQDGELEKALAAYHEFKRMITSQFGQDHRDVCMAATFIGNLCLETNDYDAAIKSFEQAIRVGRLVLGWDHPDIGIALNQLGMVHCKAGDPETALKVYHQALKFEVGLLRKTGTNRNLCVTYMNIAEIYNQKSNHKQALHYFYKLLCHQKKCEDEKSEIANTLMHIGFNKQQLGDIDGAFGALQECLRLRRESLGNWHEDVAAVLTDTAVLLMETEKRGIALSLLNEAYRIKSALSSEKTKDLGYILYNIALIYHREGDMQHSLRFYLETLAVEQVVLGDNHCDLSITHFNIAQILNECNQPSMAINHFQKALEIERKCYGNQHPTVARTLNQIGNVELARGNLSDSMECYSESLRIYRDAGLDCNQLRVHGEKLWRFETIHPKAAATA</sequence>
<evidence type="ECO:0000256" key="3">
    <source>
        <dbReference type="PROSITE-ProRule" id="PRU00339"/>
    </source>
</evidence>
<dbReference type="SUPFAM" id="SSF81901">
    <property type="entry name" value="HCP-like"/>
    <property type="match status" value="1"/>
</dbReference>
<evidence type="ECO:0000256" key="1">
    <source>
        <dbReference type="ARBA" id="ARBA00022737"/>
    </source>
</evidence>
<organism evidence="4 5">
    <name type="scientific">Cylindrotheca closterium</name>
    <dbReference type="NCBI Taxonomy" id="2856"/>
    <lineage>
        <taxon>Eukaryota</taxon>
        <taxon>Sar</taxon>
        <taxon>Stramenopiles</taxon>
        <taxon>Ochrophyta</taxon>
        <taxon>Bacillariophyta</taxon>
        <taxon>Bacillariophyceae</taxon>
        <taxon>Bacillariophycidae</taxon>
        <taxon>Bacillariales</taxon>
        <taxon>Bacillariaceae</taxon>
        <taxon>Cylindrotheca</taxon>
    </lineage>
</organism>
<keyword evidence="2 3" id="KW-0802">TPR repeat</keyword>